<protein>
    <submittedName>
        <fullName evidence="1">Uncharacterized protein</fullName>
    </submittedName>
</protein>
<reference evidence="1 2" key="1">
    <citation type="submission" date="2018-06" db="EMBL/GenBank/DDBJ databases">
        <title>Comparative genomics reveals the genomic features of Rhizophagus irregularis, R. cerebriforme, R. diaphanum and Gigaspora rosea, and their symbiotic lifestyle signature.</title>
        <authorList>
            <person name="Morin E."/>
            <person name="San Clemente H."/>
            <person name="Chen E.C.H."/>
            <person name="De La Providencia I."/>
            <person name="Hainaut M."/>
            <person name="Kuo A."/>
            <person name="Kohler A."/>
            <person name="Murat C."/>
            <person name="Tang N."/>
            <person name="Roy S."/>
            <person name="Loubradou J."/>
            <person name="Henrissat B."/>
            <person name="Grigoriev I.V."/>
            <person name="Corradi N."/>
            <person name="Roux C."/>
            <person name="Martin F.M."/>
        </authorList>
    </citation>
    <scope>NUCLEOTIDE SEQUENCE [LARGE SCALE GENOMIC DNA]</scope>
    <source>
        <strain evidence="1 2">DAOM 227022</strain>
    </source>
</reference>
<comment type="caution">
    <text evidence="1">The sequence shown here is derived from an EMBL/GenBank/DDBJ whole genome shotgun (WGS) entry which is preliminary data.</text>
</comment>
<name>A0A397SNQ1_9GLOM</name>
<gene>
    <name evidence="1" type="ORF">C1645_830570</name>
</gene>
<dbReference type="EMBL" id="QKYT01000417">
    <property type="protein sequence ID" value="RIA85567.1"/>
    <property type="molecule type" value="Genomic_DNA"/>
</dbReference>
<organism evidence="1 2">
    <name type="scientific">Glomus cerebriforme</name>
    <dbReference type="NCBI Taxonomy" id="658196"/>
    <lineage>
        <taxon>Eukaryota</taxon>
        <taxon>Fungi</taxon>
        <taxon>Fungi incertae sedis</taxon>
        <taxon>Mucoromycota</taxon>
        <taxon>Glomeromycotina</taxon>
        <taxon>Glomeromycetes</taxon>
        <taxon>Glomerales</taxon>
        <taxon>Glomeraceae</taxon>
        <taxon>Glomus</taxon>
    </lineage>
</organism>
<dbReference type="AlphaFoldDB" id="A0A397SNQ1"/>
<accession>A0A397SNQ1</accession>
<dbReference type="Proteomes" id="UP000265703">
    <property type="component" value="Unassembled WGS sequence"/>
</dbReference>
<keyword evidence="2" id="KW-1185">Reference proteome</keyword>
<evidence type="ECO:0000313" key="2">
    <source>
        <dbReference type="Proteomes" id="UP000265703"/>
    </source>
</evidence>
<proteinExistence type="predicted"/>
<evidence type="ECO:0000313" key="1">
    <source>
        <dbReference type="EMBL" id="RIA85567.1"/>
    </source>
</evidence>
<sequence>MDNTTNINNTSISNIKYDFNDIPSHLSTLSKIEKDPPIYSKQHVDDVVIDTSTTAQITLSVNNNNNIATCSSLSHVRTHEHINNLPSEDHVPIPMQNVILLNLINVSSISNLNNDIDQPSSIDYVQSSTLTIPMDTLSSNDSFIKKANNKKKERVR</sequence>